<dbReference type="InterPro" id="IPR027485">
    <property type="entry name" value="AMMECR1_N"/>
</dbReference>
<dbReference type="Gene3D" id="3.30.1490.150">
    <property type="entry name" value="Hypothetical protein ph0010, domain 2"/>
    <property type="match status" value="1"/>
</dbReference>
<evidence type="ECO:0000313" key="2">
    <source>
        <dbReference type="EMBL" id="SFO93587.1"/>
    </source>
</evidence>
<dbReference type="InterPro" id="IPR036071">
    <property type="entry name" value="AMMECR1_dom_sf"/>
</dbReference>
<keyword evidence="3" id="KW-1185">Reference proteome</keyword>
<organism evidence="2 3">
    <name type="scientific">Hydrogenimonas thermophila</name>
    <dbReference type="NCBI Taxonomy" id="223786"/>
    <lineage>
        <taxon>Bacteria</taxon>
        <taxon>Pseudomonadati</taxon>
        <taxon>Campylobacterota</taxon>
        <taxon>Epsilonproteobacteria</taxon>
        <taxon>Campylobacterales</taxon>
        <taxon>Hydrogenimonadaceae</taxon>
        <taxon>Hydrogenimonas</taxon>
    </lineage>
</organism>
<dbReference type="RefSeq" id="WP_092910194.1">
    <property type="nucleotide sequence ID" value="NZ_FOXB01000002.1"/>
</dbReference>
<dbReference type="InterPro" id="IPR002733">
    <property type="entry name" value="AMMECR1_domain"/>
</dbReference>
<dbReference type="NCBIfam" id="TIGR04335">
    <property type="entry name" value="AmmeMemoSam_A"/>
    <property type="match status" value="1"/>
</dbReference>
<dbReference type="SUPFAM" id="SSF143447">
    <property type="entry name" value="AMMECR1-like"/>
    <property type="match status" value="1"/>
</dbReference>
<protein>
    <recommendedName>
        <fullName evidence="1">AMMECR1 domain-containing protein</fullName>
    </recommendedName>
</protein>
<dbReference type="InterPro" id="IPR027623">
    <property type="entry name" value="AmmeMemoSam_A"/>
</dbReference>
<accession>A0A1I5L8K3</accession>
<dbReference type="Gene3D" id="3.30.700.20">
    <property type="entry name" value="Hypothetical protein ph0010, domain 1"/>
    <property type="match status" value="1"/>
</dbReference>
<dbReference type="InterPro" id="IPR023473">
    <property type="entry name" value="AMMECR1"/>
</dbReference>
<proteinExistence type="predicted"/>
<reference evidence="2 3" key="1">
    <citation type="submission" date="2016-10" db="EMBL/GenBank/DDBJ databases">
        <authorList>
            <person name="de Groot N.N."/>
        </authorList>
    </citation>
    <scope>NUCLEOTIDE SEQUENCE [LARGE SCALE GENOMIC DNA]</scope>
    <source>
        <strain evidence="2 3">EP1-55-1</strain>
    </source>
</reference>
<feature type="domain" description="AMMECR1" evidence="1">
    <location>
        <begin position="1"/>
        <end position="181"/>
    </location>
</feature>
<dbReference type="Pfam" id="PF01871">
    <property type="entry name" value="AMMECR1"/>
    <property type="match status" value="1"/>
</dbReference>
<sequence>MGELLIEIARKAIASEFGIVNEIEVEELEKKYPELKKEQATFVTLTIDGQLRGCIGSIIPHRPLLNDIVSNAKSAAFGDPRFSPLTPEEFKKVKIEVSLLSVPEFLEYSDIEDLKSKIRPGVDGVILQCNGRQATFLPQVWEQLNDFYQFFAHLCLKAGLQQNCLECHPQIFVYQVEKFCE</sequence>
<dbReference type="PROSITE" id="PS51112">
    <property type="entry name" value="AMMECR1"/>
    <property type="match status" value="1"/>
</dbReference>
<gene>
    <name evidence="2" type="ORF">SAMN05216234_10292</name>
</gene>
<evidence type="ECO:0000259" key="1">
    <source>
        <dbReference type="PROSITE" id="PS51112"/>
    </source>
</evidence>
<dbReference type="OrthoDB" id="9782820at2"/>
<dbReference type="STRING" id="223786.SAMN05216234_10292"/>
<evidence type="ECO:0000313" key="3">
    <source>
        <dbReference type="Proteomes" id="UP000199227"/>
    </source>
</evidence>
<dbReference type="PANTHER" id="PTHR13016:SF0">
    <property type="entry name" value="AMME SYNDROME CANDIDATE GENE 1 PROTEIN"/>
    <property type="match status" value="1"/>
</dbReference>
<dbReference type="PANTHER" id="PTHR13016">
    <property type="entry name" value="AMMECR1 HOMOLOG"/>
    <property type="match status" value="1"/>
</dbReference>
<dbReference type="NCBIfam" id="TIGR00296">
    <property type="entry name" value="TIGR00296 family protein"/>
    <property type="match status" value="1"/>
</dbReference>
<dbReference type="EMBL" id="FOXB01000002">
    <property type="protein sequence ID" value="SFO93587.1"/>
    <property type="molecule type" value="Genomic_DNA"/>
</dbReference>
<name>A0A1I5L8K3_9BACT</name>
<dbReference type="AlphaFoldDB" id="A0A1I5L8K3"/>
<dbReference type="Proteomes" id="UP000199227">
    <property type="component" value="Unassembled WGS sequence"/>
</dbReference>